<organism evidence="2 3">
    <name type="scientific">Bifidobacterium bifidum LMG 13195</name>
    <dbReference type="NCBI Taxonomy" id="1207542"/>
    <lineage>
        <taxon>Bacteria</taxon>
        <taxon>Bacillati</taxon>
        <taxon>Actinomycetota</taxon>
        <taxon>Actinomycetes</taxon>
        <taxon>Bifidobacteriales</taxon>
        <taxon>Bifidobacteriaceae</taxon>
        <taxon>Bifidobacterium</taxon>
    </lineage>
</organism>
<evidence type="ECO:0000256" key="1">
    <source>
        <dbReference type="SAM" id="MobiDB-lite"/>
    </source>
</evidence>
<accession>A0A286TDK0</accession>
<feature type="compositionally biased region" description="Basic residues" evidence="1">
    <location>
        <begin position="33"/>
        <end position="44"/>
    </location>
</feature>
<proteinExistence type="predicted"/>
<evidence type="ECO:0000313" key="3">
    <source>
        <dbReference type="Proteomes" id="UP000262177"/>
    </source>
</evidence>
<feature type="region of interest" description="Disordered" evidence="1">
    <location>
        <begin position="1"/>
        <end position="66"/>
    </location>
</feature>
<evidence type="ECO:0000313" key="2">
    <source>
        <dbReference type="EMBL" id="BBA48406.1"/>
    </source>
</evidence>
<dbReference type="EMBL" id="AP018131">
    <property type="protein sequence ID" value="BBA48406.1"/>
    <property type="molecule type" value="Genomic_DNA"/>
</dbReference>
<name>A0A286TDK0_BIFBI</name>
<sequence>MLPNHGEATTGLIISPRTDSSTTRAPMFSACTMRRKSGRGRMSVHAHTAPASRGEPPLSVHRPAGSAHRLSCRTTARHCPPVVWPPSV</sequence>
<dbReference type="AlphaFoldDB" id="A0A286TDK0"/>
<protein>
    <submittedName>
        <fullName evidence="2">Uncharacterized protein</fullName>
    </submittedName>
</protein>
<dbReference type="Proteomes" id="UP000262177">
    <property type="component" value="Chromosome"/>
</dbReference>
<reference evidence="2 3" key="1">
    <citation type="journal article" date="2017" name="Biosci. Biotechnol. Biochem.">
        <title>Identification and characterization of a sulfoglycosidase from Bifidobacterium bifidum implicated in mucin glycan utilization.</title>
        <authorList>
            <person name="Katoh T."/>
            <person name="Maeshibu T."/>
            <person name="Kikkawa K."/>
            <person name="Gotoh A."/>
            <person name="Tomabechi Y."/>
            <person name="Nakamura M."/>
            <person name="Liao W.-H."/>
            <person name="Yamaguchi M."/>
            <person name="Ashida H."/>
            <person name="Yamamoto K."/>
            <person name="Katayama T."/>
        </authorList>
    </citation>
    <scope>NUCLEOTIDE SEQUENCE [LARGE SCALE GENOMIC DNA]</scope>
    <source>
        <strain evidence="2 3">JCM 7004</strain>
    </source>
</reference>
<gene>
    <name evidence="2" type="ORF">BBJK_02065</name>
</gene>